<feature type="region of interest" description="Disordered" evidence="1">
    <location>
        <begin position="38"/>
        <end position="62"/>
    </location>
</feature>
<dbReference type="Proteomes" id="UP001305815">
    <property type="component" value="Chromosome"/>
</dbReference>
<evidence type="ECO:0000313" key="3">
    <source>
        <dbReference type="Proteomes" id="UP001305815"/>
    </source>
</evidence>
<evidence type="ECO:0000256" key="1">
    <source>
        <dbReference type="SAM" id="MobiDB-lite"/>
    </source>
</evidence>
<gene>
    <name evidence="2" type="ORF">Lac1_23760</name>
</gene>
<sequence length="62" mass="7179">MEESYWNKFMASGTVEDYLTYKGMEMCRQTINKYSRETAGMENESVKSDNRNGDDSVGSSYR</sequence>
<keyword evidence="3" id="KW-1185">Reference proteome</keyword>
<accession>A0ABM8I539</accession>
<feature type="compositionally biased region" description="Basic and acidic residues" evidence="1">
    <location>
        <begin position="44"/>
        <end position="54"/>
    </location>
</feature>
<dbReference type="EMBL" id="AP027742">
    <property type="protein sequence ID" value="BDZ78193.1"/>
    <property type="molecule type" value="Genomic_DNA"/>
</dbReference>
<proteinExistence type="predicted"/>
<reference evidence="3" key="1">
    <citation type="journal article" date="2023" name="Int. J. Syst. Evol. Microbiol.">
        <title>Claveliimonas bilis gen. nov., sp. nov., deoxycholic acid-producing bacteria isolated from human faeces, and reclassification of Sellimonas monacensis Zenner et al. 2021 as Claveliimonas monacensis comb. nov.</title>
        <authorList>
            <person name="Hisatomi A."/>
            <person name="Kastawa N.W.E.P.G."/>
            <person name="Song I."/>
            <person name="Ohkuma M."/>
            <person name="Fukiya S."/>
            <person name="Sakamoto M."/>
        </authorList>
    </citation>
    <scope>NUCLEOTIDE SEQUENCE [LARGE SCALE GENOMIC DNA]</scope>
    <source>
        <strain evidence="3">12BBH14</strain>
    </source>
</reference>
<organism evidence="2 3">
    <name type="scientific">Claveliimonas bilis</name>
    <dbReference type="NCBI Taxonomy" id="3028070"/>
    <lineage>
        <taxon>Bacteria</taxon>
        <taxon>Bacillati</taxon>
        <taxon>Bacillota</taxon>
        <taxon>Clostridia</taxon>
        <taxon>Lachnospirales</taxon>
        <taxon>Lachnospiraceae</taxon>
        <taxon>Claveliimonas</taxon>
    </lineage>
</organism>
<dbReference type="RefSeq" id="WP_230105464.1">
    <property type="nucleotide sequence ID" value="NZ_AP024845.1"/>
</dbReference>
<name>A0ABM8I539_9FIRM</name>
<evidence type="ECO:0000313" key="2">
    <source>
        <dbReference type="EMBL" id="BDZ78193.1"/>
    </source>
</evidence>
<protein>
    <submittedName>
        <fullName evidence="2">Uncharacterized protein</fullName>
    </submittedName>
</protein>